<feature type="compositionally biased region" description="Basic and acidic residues" evidence="1">
    <location>
        <begin position="188"/>
        <end position="220"/>
    </location>
</feature>
<dbReference type="InterPro" id="IPR035969">
    <property type="entry name" value="Rab-GAP_TBC_sf"/>
</dbReference>
<feature type="compositionally biased region" description="Pro residues" evidence="1">
    <location>
        <begin position="222"/>
        <end position="232"/>
    </location>
</feature>
<dbReference type="GO" id="GO:0005096">
    <property type="term" value="F:GTPase activator activity"/>
    <property type="evidence" value="ECO:0007669"/>
    <property type="project" value="TreeGrafter"/>
</dbReference>
<dbReference type="Proteomes" id="UP000292082">
    <property type="component" value="Unassembled WGS sequence"/>
</dbReference>
<evidence type="ECO:0000313" key="3">
    <source>
        <dbReference type="EMBL" id="TBU54891.1"/>
    </source>
</evidence>
<proteinExistence type="predicted"/>
<dbReference type="PROSITE" id="PS50086">
    <property type="entry name" value="TBC_RABGAP"/>
    <property type="match status" value="1"/>
</dbReference>
<feature type="region of interest" description="Disordered" evidence="1">
    <location>
        <begin position="98"/>
        <end position="166"/>
    </location>
</feature>
<dbReference type="Pfam" id="PF00566">
    <property type="entry name" value="RabGAP-TBC"/>
    <property type="match status" value="1"/>
</dbReference>
<dbReference type="Gene3D" id="1.10.472.80">
    <property type="entry name" value="Ypt/Rab-GAP domain of gyp1p, domain 3"/>
    <property type="match status" value="1"/>
</dbReference>
<dbReference type="InterPro" id="IPR000195">
    <property type="entry name" value="Rab-GAP-TBC_dom"/>
</dbReference>
<dbReference type="SUPFAM" id="SSF47923">
    <property type="entry name" value="Ypt/Rab-GAP domain of gyp1p"/>
    <property type="match status" value="2"/>
</dbReference>
<feature type="compositionally biased region" description="Low complexity" evidence="1">
    <location>
        <begin position="138"/>
        <end position="150"/>
    </location>
</feature>
<feature type="domain" description="Rab-GAP TBC" evidence="2">
    <location>
        <begin position="381"/>
        <end position="580"/>
    </location>
</feature>
<dbReference type="PANTHER" id="PTHR47219:SF15">
    <property type="entry name" value="TBC1 DOMAIN FAMILY MEMBER 12 ISOFORM X1"/>
    <property type="match status" value="1"/>
</dbReference>
<dbReference type="STRING" id="114155.A0A4Q9PL52"/>
<dbReference type="Gene3D" id="1.10.8.270">
    <property type="entry name" value="putative rabgap domain of human tbc1 domain family member 14 like domains"/>
    <property type="match status" value="1"/>
</dbReference>
<evidence type="ECO:0000259" key="2">
    <source>
        <dbReference type="PROSITE" id="PS50086"/>
    </source>
</evidence>
<name>A0A4Q9PL52_9APHY</name>
<sequence length="671" mass="74915">MVHNTGDGEHDARTAARIHRVPAGFSFNDDAFSDTEDVDVPEFSPAQIREELAKNMNGIKNGNGGALDGWQAHGLDMDDIVAKIGYSVDPDASVSTFDIDAGHESVPSSPSSQARRRSPRMISQASSHQDSLYEVTLSSDLSNVSLSDNPSSPPPPPALHDGEPPEVVAGYPAVQIDLSGSQAQATEIRSDARQSDDSRLSEDHEPSPRPHAASMDEVRKGPPTPLDIPPPNAASASTSALPLSLPTSTSLPTPTTAKLTEPPTPTARHRPSRSVGPSMLDKVISKTRPPYLPPKPRTEDRKHLQDWEDMMKRSRAAVCAPSLLVSDLGPLQEKRRQALLERRLARERRIEESIGVWEREIVPDWTVVHRNAHLRRVWWQGIPTKLRASMWQAAIGNPLALSKDSFKTCLSRAKRALASGSFPTTALRLLEDDIRTTLPAIHLFTPEKGPLYQDLKDMLCAWVVARSDEGLGYVVGVAKIAAMILMNMSPVQGFIVMRNLLERHCLRSFYGGMASKDDVEAYYRIFDTLLADGMPKIYFNFKQHQVSPAAYLPDWLIPLFLEHLPFEACARVWDVIFLEGDAFLYRAALAILGVLEPRLFFPDKKELLELLRGENKAALEVAKRDGRTVDNGKYEIYNLDEENLWERIESMDEWWRESTWKRLIERELPDL</sequence>
<dbReference type="Gene3D" id="1.10.10.750">
    <property type="entry name" value="Ypt/Rab-GAP domain of gyp1p, domain 1"/>
    <property type="match status" value="1"/>
</dbReference>
<reference evidence="3 4" key="1">
    <citation type="submission" date="2019-01" db="EMBL/GenBank/DDBJ databases">
        <title>Draft genome sequences of three monokaryotic isolates of the white-rot basidiomycete fungus Dichomitus squalens.</title>
        <authorList>
            <consortium name="DOE Joint Genome Institute"/>
            <person name="Lopez S.C."/>
            <person name="Andreopoulos B."/>
            <person name="Pangilinan J."/>
            <person name="Lipzen A."/>
            <person name="Riley R."/>
            <person name="Ahrendt S."/>
            <person name="Ng V."/>
            <person name="Barry K."/>
            <person name="Daum C."/>
            <person name="Grigoriev I.V."/>
            <person name="Hilden K.S."/>
            <person name="Makela M.R."/>
            <person name="de Vries R.P."/>
        </authorList>
    </citation>
    <scope>NUCLEOTIDE SEQUENCE [LARGE SCALE GENOMIC DNA]</scope>
    <source>
        <strain evidence="3 4">CBS 464.89</strain>
    </source>
</reference>
<dbReference type="InterPro" id="IPR050302">
    <property type="entry name" value="Rab_GAP_TBC_domain"/>
</dbReference>
<protein>
    <submittedName>
        <fullName evidence="3">Rab-GTPase-TBC domain-containing protein</fullName>
    </submittedName>
</protein>
<evidence type="ECO:0000256" key="1">
    <source>
        <dbReference type="SAM" id="MobiDB-lite"/>
    </source>
</evidence>
<dbReference type="PANTHER" id="PTHR47219">
    <property type="entry name" value="RAB GTPASE-ACTIVATING PROTEIN 1-LIKE"/>
    <property type="match status" value="1"/>
</dbReference>
<dbReference type="GO" id="GO:0031267">
    <property type="term" value="F:small GTPase binding"/>
    <property type="evidence" value="ECO:0007669"/>
    <property type="project" value="TreeGrafter"/>
</dbReference>
<gene>
    <name evidence="3" type="ORF">BD310DRAFT_1041475</name>
</gene>
<dbReference type="SMART" id="SM00164">
    <property type="entry name" value="TBC"/>
    <property type="match status" value="1"/>
</dbReference>
<dbReference type="AlphaFoldDB" id="A0A4Q9PL52"/>
<keyword evidence="4" id="KW-1185">Reference proteome</keyword>
<evidence type="ECO:0000313" key="4">
    <source>
        <dbReference type="Proteomes" id="UP000292082"/>
    </source>
</evidence>
<feature type="region of interest" description="Disordered" evidence="1">
    <location>
        <begin position="180"/>
        <end position="302"/>
    </location>
</feature>
<organism evidence="3 4">
    <name type="scientific">Dichomitus squalens</name>
    <dbReference type="NCBI Taxonomy" id="114155"/>
    <lineage>
        <taxon>Eukaryota</taxon>
        <taxon>Fungi</taxon>
        <taxon>Dikarya</taxon>
        <taxon>Basidiomycota</taxon>
        <taxon>Agaricomycotina</taxon>
        <taxon>Agaricomycetes</taxon>
        <taxon>Polyporales</taxon>
        <taxon>Polyporaceae</taxon>
        <taxon>Dichomitus</taxon>
    </lineage>
</organism>
<feature type="compositionally biased region" description="Polar residues" evidence="1">
    <location>
        <begin position="121"/>
        <end position="130"/>
    </location>
</feature>
<dbReference type="EMBL" id="ML145179">
    <property type="protein sequence ID" value="TBU54891.1"/>
    <property type="molecule type" value="Genomic_DNA"/>
</dbReference>
<accession>A0A4Q9PL52</accession>
<feature type="compositionally biased region" description="Low complexity" evidence="1">
    <location>
        <begin position="233"/>
        <end position="260"/>
    </location>
</feature>